<evidence type="ECO:0000256" key="1">
    <source>
        <dbReference type="SAM" id="Phobius"/>
    </source>
</evidence>
<feature type="transmembrane region" description="Helical" evidence="1">
    <location>
        <begin position="164"/>
        <end position="182"/>
    </location>
</feature>
<protein>
    <submittedName>
        <fullName evidence="2">Uncharacterized protein</fullName>
    </submittedName>
</protein>
<dbReference type="EMBL" id="CP104064">
    <property type="protein sequence ID" value="WAH37767.1"/>
    <property type="molecule type" value="Genomic_DNA"/>
</dbReference>
<keyword evidence="1" id="KW-0812">Transmembrane</keyword>
<keyword evidence="3" id="KW-1185">Reference proteome</keyword>
<organism evidence="2 3">
    <name type="scientific">Alicyclobacillus dauci</name>
    <dbReference type="NCBI Taxonomy" id="1475485"/>
    <lineage>
        <taxon>Bacteria</taxon>
        <taxon>Bacillati</taxon>
        <taxon>Bacillota</taxon>
        <taxon>Bacilli</taxon>
        <taxon>Bacillales</taxon>
        <taxon>Alicyclobacillaceae</taxon>
        <taxon>Alicyclobacillus</taxon>
    </lineage>
</organism>
<evidence type="ECO:0000313" key="2">
    <source>
        <dbReference type="EMBL" id="WAH37767.1"/>
    </source>
</evidence>
<accession>A0ABY6Z4F8</accession>
<reference evidence="2" key="1">
    <citation type="submission" date="2022-08" db="EMBL/GenBank/DDBJ databases">
        <title>Alicyclobacillus dauci DSM2870, complete genome.</title>
        <authorList>
            <person name="Wang Q."/>
            <person name="Cai R."/>
            <person name="Wang Z."/>
        </authorList>
    </citation>
    <scope>NUCLEOTIDE SEQUENCE</scope>
    <source>
        <strain evidence="2">DSM 28700</strain>
    </source>
</reference>
<feature type="transmembrane region" description="Helical" evidence="1">
    <location>
        <begin position="58"/>
        <end position="77"/>
    </location>
</feature>
<feature type="transmembrane region" description="Helical" evidence="1">
    <location>
        <begin position="320"/>
        <end position="336"/>
    </location>
</feature>
<keyword evidence="1" id="KW-1133">Transmembrane helix</keyword>
<feature type="transmembrane region" description="Helical" evidence="1">
    <location>
        <begin position="194"/>
        <end position="210"/>
    </location>
</feature>
<feature type="transmembrane region" description="Helical" evidence="1">
    <location>
        <begin position="248"/>
        <end position="267"/>
    </location>
</feature>
<proteinExistence type="predicted"/>
<feature type="transmembrane region" description="Helical" evidence="1">
    <location>
        <begin position="397"/>
        <end position="415"/>
    </location>
</feature>
<evidence type="ECO:0000313" key="3">
    <source>
        <dbReference type="Proteomes" id="UP001164803"/>
    </source>
</evidence>
<dbReference type="RefSeq" id="WP_268045291.1">
    <property type="nucleotide sequence ID" value="NZ_CP104064.1"/>
</dbReference>
<feature type="transmembrane region" description="Helical" evidence="1">
    <location>
        <begin position="427"/>
        <end position="445"/>
    </location>
</feature>
<feature type="transmembrane region" description="Helical" evidence="1">
    <location>
        <begin position="348"/>
        <end position="369"/>
    </location>
</feature>
<feature type="transmembrane region" description="Helical" evidence="1">
    <location>
        <begin position="142"/>
        <end position="158"/>
    </location>
</feature>
<feature type="transmembrane region" description="Helical" evidence="1">
    <location>
        <begin position="89"/>
        <end position="109"/>
    </location>
</feature>
<feature type="transmembrane region" description="Helical" evidence="1">
    <location>
        <begin position="115"/>
        <end position="135"/>
    </location>
</feature>
<dbReference type="Proteomes" id="UP001164803">
    <property type="component" value="Chromosome"/>
</dbReference>
<name>A0ABY6Z4F8_9BACL</name>
<feature type="transmembrane region" description="Helical" evidence="1">
    <location>
        <begin position="216"/>
        <end position="236"/>
    </location>
</feature>
<gene>
    <name evidence="2" type="ORF">NZD86_04490</name>
</gene>
<feature type="transmembrane region" description="Helical" evidence="1">
    <location>
        <begin position="21"/>
        <end position="38"/>
    </location>
</feature>
<sequence length="586" mass="65844">MSRKDHTQLFSSSRRLPTPSRYILQFFILLIPIFIAYYGVFFHPLTHFMGTNQDPSQFMWYIANFWWSILHGNNPFISDQFAYPAGINLGLNTSIFTDAIIFGPIALIWSPVLAYNVAYICSLLLIGAAMTWLLVQLKQPRVIALLGGVLAEISPFVTNQSVDGHINFITALGFGLLATGFIWKSIAKAERMSVLDAVMIGVLTAGVFYASLEEALIFVGFLILAGAMLAMISRKYSEAIRGYLRYPFPWLSVAIFLLLASPELFYYCKGSSGHVPVFPPGLFYTDLANSIIPTSAQLVHVPAWENVVSRFSGGLSETDGYIGIIMILVITIFWRRQNRTARRMMSGWLVLAAFFYLASMGDVLHIWGYRLDSLHLPWKLFGQLPVLDNILPDRLDVVPDMILIVVTMSILAQATSQRINLSRILRGAMAFLLVLSWFPNVNFAVKTFPASFAAFNAQETLLKQLRGSTAFVLTWDYWTFGNYMALFADKDIKLTNVYGFPYTKYNEYTNLSVKHYLRLTSIAMLNHLDKAGIETVLEAMHAGFDEHYILYFPDDPAPLSGSLSSVLSHLYGPPKSYGGIEVWTVK</sequence>
<keyword evidence="1" id="KW-0472">Membrane</keyword>